<dbReference type="Proteomes" id="UP000176583">
    <property type="component" value="Unassembled WGS sequence"/>
</dbReference>
<evidence type="ECO:0000313" key="3">
    <source>
        <dbReference type="Proteomes" id="UP000176583"/>
    </source>
</evidence>
<accession>A0A1F4UI69</accession>
<protein>
    <recommendedName>
        <fullName evidence="4">Prolipoprotein diacylglyceryl transferase</fullName>
    </recommendedName>
</protein>
<feature type="transmembrane region" description="Helical" evidence="1">
    <location>
        <begin position="96"/>
        <end position="114"/>
    </location>
</feature>
<feature type="transmembrane region" description="Helical" evidence="1">
    <location>
        <begin position="6"/>
        <end position="26"/>
    </location>
</feature>
<evidence type="ECO:0000256" key="1">
    <source>
        <dbReference type="SAM" id="Phobius"/>
    </source>
</evidence>
<evidence type="ECO:0000313" key="2">
    <source>
        <dbReference type="EMBL" id="OGC44626.1"/>
    </source>
</evidence>
<feature type="transmembrane region" description="Helical" evidence="1">
    <location>
        <begin position="65"/>
        <end position="84"/>
    </location>
</feature>
<keyword evidence="1" id="KW-0812">Transmembrane</keyword>
<feature type="transmembrane region" description="Helical" evidence="1">
    <location>
        <begin position="165"/>
        <end position="184"/>
    </location>
</feature>
<evidence type="ECO:0008006" key="4">
    <source>
        <dbReference type="Google" id="ProtNLM"/>
    </source>
</evidence>
<reference evidence="2 3" key="1">
    <citation type="journal article" date="2016" name="Nat. Commun.">
        <title>Thousands of microbial genomes shed light on interconnected biogeochemical processes in an aquifer system.</title>
        <authorList>
            <person name="Anantharaman K."/>
            <person name="Brown C.T."/>
            <person name="Hug L.A."/>
            <person name="Sharon I."/>
            <person name="Castelle C.J."/>
            <person name="Probst A.J."/>
            <person name="Thomas B.C."/>
            <person name="Singh A."/>
            <person name="Wilkins M.J."/>
            <person name="Karaoz U."/>
            <person name="Brodie E.L."/>
            <person name="Williams K.H."/>
            <person name="Hubbard S.S."/>
            <person name="Banfield J.F."/>
        </authorList>
    </citation>
    <scope>NUCLEOTIDE SEQUENCE [LARGE SCALE GENOMIC DNA]</scope>
</reference>
<sequence length="189" mass="20414">MSLSFSPFGIILAISYLLGVFIFWRWGRREGFSSNDLFDLALVSSLVAFGGGKIPPILLGASAEFYWAGAVLAGAAALLISAFFRRWSSLRLMDLGAIALSFSEAAAFLGFWILKIQAPLFFAGCAARVVFLYLIHRRTPSGVTFFSYLILEGVLLYLSGGFLSIAVLGLGIAGLIAILIKFKVKRSNG</sequence>
<feature type="transmembrane region" description="Helical" evidence="1">
    <location>
        <begin position="38"/>
        <end position="59"/>
    </location>
</feature>
<organism evidence="2 3">
    <name type="scientific">candidate division WWE3 bacterium RBG_19FT_COMBO_53_11</name>
    <dbReference type="NCBI Taxonomy" id="1802613"/>
    <lineage>
        <taxon>Bacteria</taxon>
        <taxon>Katanobacteria</taxon>
    </lineage>
</organism>
<keyword evidence="1" id="KW-0472">Membrane</keyword>
<gene>
    <name evidence="2" type="ORF">A2V54_00470</name>
</gene>
<dbReference type="EMBL" id="MEUW01000013">
    <property type="protein sequence ID" value="OGC44626.1"/>
    <property type="molecule type" value="Genomic_DNA"/>
</dbReference>
<keyword evidence="1" id="KW-1133">Transmembrane helix</keyword>
<dbReference type="STRING" id="1802613.A2V54_00470"/>
<name>A0A1F4UI69_UNCKA</name>
<dbReference type="AlphaFoldDB" id="A0A1F4UI69"/>
<comment type="caution">
    <text evidence="2">The sequence shown here is derived from an EMBL/GenBank/DDBJ whole genome shotgun (WGS) entry which is preliminary data.</text>
</comment>
<proteinExistence type="predicted"/>